<dbReference type="PANTHER" id="PTHR47149">
    <property type="entry name" value="F-BOX PROTEIN RMF"/>
    <property type="match status" value="1"/>
</dbReference>
<evidence type="ECO:0000259" key="2">
    <source>
        <dbReference type="Pfam" id="PF12937"/>
    </source>
</evidence>
<name>A0A8J5HN37_ZINOF</name>
<proteinExistence type="predicted"/>
<dbReference type="PANTHER" id="PTHR47149:SF1">
    <property type="entry name" value="F-BOX PROTEIN RMF"/>
    <property type="match status" value="1"/>
</dbReference>
<keyword evidence="4" id="KW-1185">Reference proteome</keyword>
<protein>
    <recommendedName>
        <fullName evidence="2">F-box domain-containing protein</fullName>
    </recommendedName>
</protein>
<dbReference type="AlphaFoldDB" id="A0A8J5HN37"/>
<dbReference type="Proteomes" id="UP000734854">
    <property type="component" value="Unassembled WGS sequence"/>
</dbReference>
<feature type="compositionally biased region" description="Polar residues" evidence="1">
    <location>
        <begin position="11"/>
        <end position="21"/>
    </location>
</feature>
<dbReference type="InterPro" id="IPR001810">
    <property type="entry name" value="F-box_dom"/>
</dbReference>
<accession>A0A8J5HN37</accession>
<reference evidence="3 4" key="1">
    <citation type="submission" date="2020-08" db="EMBL/GenBank/DDBJ databases">
        <title>Plant Genome Project.</title>
        <authorList>
            <person name="Zhang R.-G."/>
        </authorList>
    </citation>
    <scope>NUCLEOTIDE SEQUENCE [LARGE SCALE GENOMIC DNA]</scope>
    <source>
        <tissue evidence="3">Rhizome</tissue>
    </source>
</reference>
<dbReference type="Pfam" id="PF12937">
    <property type="entry name" value="F-box-like"/>
    <property type="match status" value="1"/>
</dbReference>
<feature type="domain" description="F-box" evidence="2">
    <location>
        <begin position="63"/>
        <end position="103"/>
    </location>
</feature>
<sequence length="333" mass="37748">MRSEVRKESMGGQQSRGAQTTELKETRGGGEIQPSSKRHRICRCSPRSAFLARHSCFNWYEEDVWTEVAKYLDGSDLVRLGLTNRWFHRLINEESVWKYACLRDLHVPPPLRVSFPWKQLYASAFDGSHSYSFRHKEKHIDRMRIGAFFLESPVVLLSETLTLPKRLPRPHDDRAKTIQCTGTCLLTDARTGIWIADLQLVRCPVCNLNTCEGTMQVLDARHAELFLEQGYKDGSWDYEDIGSSRIEKSAGAATGAIFDVKHLLEPSTVGVMDAKAWVGQQDDWQPKARLSIHAVAVNTNLQANEGLQVRFQTMTSSGTDQKVVSIRISQQLI</sequence>
<dbReference type="GO" id="GO:0005634">
    <property type="term" value="C:nucleus"/>
    <property type="evidence" value="ECO:0007669"/>
    <property type="project" value="TreeGrafter"/>
</dbReference>
<dbReference type="OrthoDB" id="8062037at2759"/>
<dbReference type="EMBL" id="JACMSC010000003">
    <property type="protein sequence ID" value="KAG6527363.1"/>
    <property type="molecule type" value="Genomic_DNA"/>
</dbReference>
<evidence type="ECO:0000313" key="4">
    <source>
        <dbReference type="Proteomes" id="UP000734854"/>
    </source>
</evidence>
<evidence type="ECO:0000256" key="1">
    <source>
        <dbReference type="SAM" id="MobiDB-lite"/>
    </source>
</evidence>
<organism evidence="3 4">
    <name type="scientific">Zingiber officinale</name>
    <name type="common">Ginger</name>
    <name type="synonym">Amomum zingiber</name>
    <dbReference type="NCBI Taxonomy" id="94328"/>
    <lineage>
        <taxon>Eukaryota</taxon>
        <taxon>Viridiplantae</taxon>
        <taxon>Streptophyta</taxon>
        <taxon>Embryophyta</taxon>
        <taxon>Tracheophyta</taxon>
        <taxon>Spermatophyta</taxon>
        <taxon>Magnoliopsida</taxon>
        <taxon>Liliopsida</taxon>
        <taxon>Zingiberales</taxon>
        <taxon>Zingiberaceae</taxon>
        <taxon>Zingiber</taxon>
    </lineage>
</organism>
<comment type="caution">
    <text evidence="3">The sequence shown here is derived from an EMBL/GenBank/DDBJ whole genome shotgun (WGS) entry which is preliminary data.</text>
</comment>
<dbReference type="GO" id="GO:0061458">
    <property type="term" value="P:reproductive system development"/>
    <property type="evidence" value="ECO:0007669"/>
    <property type="project" value="TreeGrafter"/>
</dbReference>
<evidence type="ECO:0000313" key="3">
    <source>
        <dbReference type="EMBL" id="KAG6527363.1"/>
    </source>
</evidence>
<feature type="region of interest" description="Disordered" evidence="1">
    <location>
        <begin position="1"/>
        <end position="35"/>
    </location>
</feature>
<gene>
    <name evidence="3" type="ORF">ZIOFF_009462</name>
</gene>